<evidence type="ECO:0000313" key="1">
    <source>
        <dbReference type="EMBL" id="GGG45210.1"/>
    </source>
</evidence>
<dbReference type="GO" id="GO:0006629">
    <property type="term" value="P:lipid metabolic process"/>
    <property type="evidence" value="ECO:0007669"/>
    <property type="project" value="InterPro"/>
</dbReference>
<dbReference type="SUPFAM" id="SSF51695">
    <property type="entry name" value="PLC-like phosphodiesterases"/>
    <property type="match status" value="1"/>
</dbReference>
<gene>
    <name evidence="1" type="ORF">GCM10011374_04400</name>
</gene>
<dbReference type="Gene3D" id="3.20.20.190">
    <property type="entry name" value="Phosphatidylinositol (PI) phosphodiesterase"/>
    <property type="match status" value="1"/>
</dbReference>
<dbReference type="EMBL" id="BMEQ01000002">
    <property type="protein sequence ID" value="GGG45210.1"/>
    <property type="molecule type" value="Genomic_DNA"/>
</dbReference>
<dbReference type="InterPro" id="IPR017946">
    <property type="entry name" value="PLC-like_Pdiesterase_TIM-brl"/>
</dbReference>
<protein>
    <recommendedName>
        <fullName evidence="3">Glycerophosphodiester phosphodiesterase</fullName>
    </recommendedName>
</protein>
<accession>A0A917LN74</accession>
<sequence length="301" mass="32709">MSHPCPSPAPEAAPETSAHSIFFDSPAELAAYLRYDRLARTGPLLLAVRAGCHPHQPWPGSALESARNVLATRPRTMVEITLRTTADGTCVVLHDDVLGGSTTGFGRLGELPAEVVLDQRLLDGYGAATPYRIREAGDFLAWAVRAGAVLWLDGRDVAPDVVVDLVREHRAEAQVVVAAHGRAALSAYRRLAPELVYFVPAHPDGPATADEICREAPDLDRVIGCAGAYYPDPEITRCLHGWNAPTRLDLTRYDAPLYDDELDPHLYRRAVETGSRILATTHYREVADLLGLTGWAPPGRS</sequence>
<comment type="caution">
    <text evidence="1">The sequence shown here is derived from an EMBL/GenBank/DDBJ whole genome shotgun (WGS) entry which is preliminary data.</text>
</comment>
<evidence type="ECO:0000313" key="2">
    <source>
        <dbReference type="Proteomes" id="UP000638848"/>
    </source>
</evidence>
<dbReference type="GO" id="GO:0008081">
    <property type="term" value="F:phosphoric diester hydrolase activity"/>
    <property type="evidence" value="ECO:0007669"/>
    <property type="project" value="InterPro"/>
</dbReference>
<keyword evidence="2" id="KW-1185">Reference proteome</keyword>
<dbReference type="RefSeq" id="WP_188534214.1">
    <property type="nucleotide sequence ID" value="NZ_BMEQ01000002.1"/>
</dbReference>
<reference evidence="1" key="2">
    <citation type="submission" date="2020-09" db="EMBL/GenBank/DDBJ databases">
        <authorList>
            <person name="Sun Q."/>
            <person name="Zhou Y."/>
        </authorList>
    </citation>
    <scope>NUCLEOTIDE SEQUENCE</scope>
    <source>
        <strain evidence="1">CGMCC 1.12187</strain>
    </source>
</reference>
<organism evidence="1 2">
    <name type="scientific">Kocuria dechangensis</name>
    <dbReference type="NCBI Taxonomy" id="1176249"/>
    <lineage>
        <taxon>Bacteria</taxon>
        <taxon>Bacillati</taxon>
        <taxon>Actinomycetota</taxon>
        <taxon>Actinomycetes</taxon>
        <taxon>Micrococcales</taxon>
        <taxon>Micrococcaceae</taxon>
        <taxon>Kocuria</taxon>
    </lineage>
</organism>
<name>A0A917LN74_9MICC</name>
<evidence type="ECO:0008006" key="3">
    <source>
        <dbReference type="Google" id="ProtNLM"/>
    </source>
</evidence>
<proteinExistence type="predicted"/>
<dbReference type="AlphaFoldDB" id="A0A917LN74"/>
<reference evidence="1" key="1">
    <citation type="journal article" date="2014" name="Int. J. Syst. Evol. Microbiol.">
        <title>Complete genome sequence of Corynebacterium casei LMG S-19264T (=DSM 44701T), isolated from a smear-ripened cheese.</title>
        <authorList>
            <consortium name="US DOE Joint Genome Institute (JGI-PGF)"/>
            <person name="Walter F."/>
            <person name="Albersmeier A."/>
            <person name="Kalinowski J."/>
            <person name="Ruckert C."/>
        </authorList>
    </citation>
    <scope>NUCLEOTIDE SEQUENCE</scope>
    <source>
        <strain evidence="1">CGMCC 1.12187</strain>
    </source>
</reference>
<dbReference type="Proteomes" id="UP000638848">
    <property type="component" value="Unassembled WGS sequence"/>
</dbReference>